<sequence>MSKAEDLINNINKVIVGKNDVVELVVTSLITGGHVLIEDMPGTGKTMLCKALAKSVDANFGRVQFTPDLLPSDITGLNVYNQKTGEFVFYKGPVFCNILLGDEINRATPRTQSSLLECMEEKQVTIDRETRPLEAPFFVIATENPIETAGTFPLPEAQLDRFLMRLSMGMIGKKEERELLKQKAKGEVINNIEAVCTRQDIIEMQKEAENVYVHYELIDYICSICEATREKTDITAGVSPRGAIALMKAARSYAYIHNRNYVVPEDVKALAIPVLAHRLVLFEGFVGRKSYEDRIKAILEEIAVPTEDWSK</sequence>
<evidence type="ECO:0000256" key="1">
    <source>
        <dbReference type="ARBA" id="ARBA00022741"/>
    </source>
</evidence>
<dbReference type="GO" id="GO:0016887">
    <property type="term" value="F:ATP hydrolysis activity"/>
    <property type="evidence" value="ECO:0007669"/>
    <property type="project" value="InterPro"/>
</dbReference>
<dbReference type="InterPro" id="IPR027417">
    <property type="entry name" value="P-loop_NTPase"/>
</dbReference>
<dbReference type="Gene3D" id="1.10.8.80">
    <property type="entry name" value="Magnesium chelatase subunit I, C-Terminal domain"/>
    <property type="match status" value="1"/>
</dbReference>
<keyword evidence="1" id="KW-0547">Nucleotide-binding</keyword>
<dbReference type="SUPFAM" id="SSF52540">
    <property type="entry name" value="P-loop containing nucleoside triphosphate hydrolases"/>
    <property type="match status" value="1"/>
</dbReference>
<evidence type="ECO:0000259" key="4">
    <source>
        <dbReference type="Pfam" id="PF07726"/>
    </source>
</evidence>
<protein>
    <submittedName>
        <fullName evidence="6">ATPase family associated with various cellular activities (AAA)</fullName>
    </submittedName>
</protein>
<gene>
    <name evidence="6" type="ORF">BUTYVIB_00377</name>
</gene>
<feature type="domain" description="ATPase AAA-3" evidence="4">
    <location>
        <begin position="34"/>
        <end position="164"/>
    </location>
</feature>
<dbReference type="InterPro" id="IPR041628">
    <property type="entry name" value="ChlI/MoxR_AAA_lid"/>
</dbReference>
<evidence type="ECO:0000259" key="5">
    <source>
        <dbReference type="Pfam" id="PF17863"/>
    </source>
</evidence>
<dbReference type="RefSeq" id="WP_005601157.1">
    <property type="nucleotide sequence ID" value="NZ_GG663519.1"/>
</dbReference>
<reference evidence="6 7" key="1">
    <citation type="submission" date="2010-02" db="EMBL/GenBank/DDBJ databases">
        <authorList>
            <person name="Weinstock G."/>
            <person name="Sodergren E."/>
            <person name="Clifton S."/>
            <person name="Fulton L."/>
            <person name="Fulton B."/>
            <person name="Courtney L."/>
            <person name="Fronick C."/>
            <person name="Harrison M."/>
            <person name="Strong C."/>
            <person name="Farmer C."/>
            <person name="Delahaunty K."/>
            <person name="Markovic C."/>
            <person name="Hall O."/>
            <person name="Minx P."/>
            <person name="Tomlinson C."/>
            <person name="Mitreva M."/>
            <person name="Nelson J."/>
            <person name="Hou S."/>
            <person name="Wollam A."/>
            <person name="Pepin K.H."/>
            <person name="Johnson M."/>
            <person name="Bhonagiri V."/>
            <person name="Zhang X."/>
            <person name="Suruliraj S."/>
            <person name="Warren W."/>
            <person name="Chinwalla A."/>
            <person name="Mardis E.R."/>
            <person name="Wilson R.K."/>
        </authorList>
    </citation>
    <scope>NUCLEOTIDE SEQUENCE [LARGE SCALE GENOMIC DNA]</scope>
    <source>
        <strain evidence="6 7">DSM 2876</strain>
    </source>
</reference>
<dbReference type="Pfam" id="PF17863">
    <property type="entry name" value="AAA_lid_2"/>
    <property type="match status" value="1"/>
</dbReference>
<evidence type="ECO:0000313" key="6">
    <source>
        <dbReference type="EMBL" id="EFF69466.1"/>
    </source>
</evidence>
<evidence type="ECO:0000256" key="2">
    <source>
        <dbReference type="ARBA" id="ARBA00022840"/>
    </source>
</evidence>
<keyword evidence="2" id="KW-0067">ATP-binding</keyword>
<dbReference type="PANTHER" id="PTHR42759:SF5">
    <property type="entry name" value="METHANOL DEHYDROGENASE REGULATOR"/>
    <property type="match status" value="1"/>
</dbReference>
<dbReference type="FunFam" id="3.40.50.300:FF:000640">
    <property type="entry name" value="MoxR family ATPase"/>
    <property type="match status" value="1"/>
</dbReference>
<keyword evidence="7" id="KW-1185">Reference proteome</keyword>
<dbReference type="Gene3D" id="3.40.50.300">
    <property type="entry name" value="P-loop containing nucleotide triphosphate hydrolases"/>
    <property type="match status" value="1"/>
</dbReference>
<dbReference type="PIRSF" id="PIRSF002849">
    <property type="entry name" value="AAA_ATPase_chaperone_MoxR_prd"/>
    <property type="match status" value="1"/>
</dbReference>
<evidence type="ECO:0000256" key="3">
    <source>
        <dbReference type="ARBA" id="ARBA00061607"/>
    </source>
</evidence>
<dbReference type="InterPro" id="IPR050764">
    <property type="entry name" value="CbbQ/NirQ/NorQ/GpvN"/>
</dbReference>
<dbReference type="eggNOG" id="COG0714">
    <property type="taxonomic scope" value="Bacteria"/>
</dbReference>
<dbReference type="InterPro" id="IPR011703">
    <property type="entry name" value="ATPase_AAA-3"/>
</dbReference>
<evidence type="ECO:0000313" key="7">
    <source>
        <dbReference type="Proteomes" id="UP000006238"/>
    </source>
</evidence>
<comment type="similarity">
    <text evidence="3">Belongs to the MoxR family.</text>
</comment>
<dbReference type="Proteomes" id="UP000006238">
    <property type="component" value="Unassembled WGS sequence"/>
</dbReference>
<dbReference type="GO" id="GO:0005524">
    <property type="term" value="F:ATP binding"/>
    <property type="evidence" value="ECO:0007669"/>
    <property type="project" value="UniProtKB-KW"/>
</dbReference>
<accession>D4RX26</accession>
<dbReference type="HOGENOM" id="CLU_034716_2_0_9"/>
<dbReference type="STRING" id="45851.BHV86_07635"/>
<dbReference type="Pfam" id="PF07726">
    <property type="entry name" value="AAA_3"/>
    <property type="match status" value="1"/>
</dbReference>
<name>D4RX26_9FIRM</name>
<proteinExistence type="inferred from homology"/>
<dbReference type="CDD" id="cd00009">
    <property type="entry name" value="AAA"/>
    <property type="match status" value="1"/>
</dbReference>
<organism evidence="6 7">
    <name type="scientific">Eshraghiella crossota DSM 2876</name>
    <dbReference type="NCBI Taxonomy" id="511680"/>
    <lineage>
        <taxon>Bacteria</taxon>
        <taxon>Bacillati</taxon>
        <taxon>Bacillota</taxon>
        <taxon>Clostridia</taxon>
        <taxon>Lachnospirales</taxon>
        <taxon>Lachnospiraceae</taxon>
        <taxon>Eshraghiella</taxon>
    </lineage>
</organism>
<comment type="caution">
    <text evidence="6">The sequence shown here is derived from an EMBL/GenBank/DDBJ whole genome shotgun (WGS) entry which is preliminary data.</text>
</comment>
<dbReference type="GeneID" id="98918742"/>
<dbReference type="EMBL" id="ABWN01000018">
    <property type="protein sequence ID" value="EFF69466.1"/>
    <property type="molecule type" value="Genomic_DNA"/>
</dbReference>
<feature type="domain" description="ChlI/MoxR AAA lid" evidence="5">
    <location>
        <begin position="227"/>
        <end position="294"/>
    </location>
</feature>
<dbReference type="AlphaFoldDB" id="D4RX26"/>
<dbReference type="PANTHER" id="PTHR42759">
    <property type="entry name" value="MOXR FAMILY PROTEIN"/>
    <property type="match status" value="1"/>
</dbReference>